<organism evidence="2 3">
    <name type="scientific">Rachicladosporium monterosium</name>
    <dbReference type="NCBI Taxonomy" id="1507873"/>
    <lineage>
        <taxon>Eukaryota</taxon>
        <taxon>Fungi</taxon>
        <taxon>Dikarya</taxon>
        <taxon>Ascomycota</taxon>
        <taxon>Pezizomycotina</taxon>
        <taxon>Dothideomycetes</taxon>
        <taxon>Dothideomycetidae</taxon>
        <taxon>Cladosporiales</taxon>
        <taxon>Cladosporiaceae</taxon>
        <taxon>Rachicladosporium</taxon>
    </lineage>
</organism>
<evidence type="ECO:0000313" key="3">
    <source>
        <dbReference type="Proteomes" id="UP001308179"/>
    </source>
</evidence>
<sequence>MALAHNGILRGLNSIYLQAPYVPRDGSNDVRNFLTYCSCWCESMHHHHEAEEQEFFPNIERISGVEGLMGRNIAQHRAFTPGFDEFQTYAKTCAVKDYDGQKVRSLIECFSEPLTKHLHEEIDTLRALDKFDSESVRQAYQRLEKILMATDNYRIAPLVFGTADRTFEGGIHDFPKVPFFVPYIIHYVFARSYRGAWRYNPCTLWRDPQELAFKGTS</sequence>
<dbReference type="Pfam" id="PF01814">
    <property type="entry name" value="Hemerythrin"/>
    <property type="match status" value="1"/>
</dbReference>
<gene>
    <name evidence="2" type="ORF">LTR32_003798</name>
</gene>
<feature type="domain" description="Hemerythrin-like" evidence="1">
    <location>
        <begin position="4"/>
        <end position="124"/>
    </location>
</feature>
<comment type="caution">
    <text evidence="2">The sequence shown here is derived from an EMBL/GenBank/DDBJ whole genome shotgun (WGS) entry which is preliminary data.</text>
</comment>
<dbReference type="InterPro" id="IPR053206">
    <property type="entry name" value="Dimeric_xanthone_biosynth"/>
</dbReference>
<dbReference type="PANTHER" id="PTHR38048">
    <property type="entry name" value="EXPRESSED PROTEIN"/>
    <property type="match status" value="1"/>
</dbReference>
<evidence type="ECO:0000313" key="2">
    <source>
        <dbReference type="EMBL" id="KAK5144248.1"/>
    </source>
</evidence>
<keyword evidence="3" id="KW-1185">Reference proteome</keyword>
<dbReference type="InterPro" id="IPR012312">
    <property type="entry name" value="Hemerythrin-like"/>
</dbReference>
<accession>A0ABR0L6F6</accession>
<proteinExistence type="predicted"/>
<reference evidence="2 3" key="1">
    <citation type="submission" date="2023-08" db="EMBL/GenBank/DDBJ databases">
        <title>Black Yeasts Isolated from many extreme environments.</title>
        <authorList>
            <person name="Coleine C."/>
            <person name="Stajich J.E."/>
            <person name="Selbmann L."/>
        </authorList>
    </citation>
    <scope>NUCLEOTIDE SEQUENCE [LARGE SCALE GENOMIC DNA]</scope>
    <source>
        <strain evidence="2 3">CCFEE 5386</strain>
    </source>
</reference>
<evidence type="ECO:0000259" key="1">
    <source>
        <dbReference type="Pfam" id="PF01814"/>
    </source>
</evidence>
<dbReference type="EMBL" id="JAVRRR010000241">
    <property type="protein sequence ID" value="KAK5144248.1"/>
    <property type="molecule type" value="Genomic_DNA"/>
</dbReference>
<protein>
    <recommendedName>
        <fullName evidence="1">Hemerythrin-like domain-containing protein</fullName>
    </recommendedName>
</protein>
<dbReference type="PANTHER" id="PTHR38048:SF2">
    <property type="entry name" value="HEMERYTHRIN-LIKE DOMAIN-CONTAINING PROTEIN"/>
    <property type="match status" value="1"/>
</dbReference>
<dbReference type="Gene3D" id="1.20.120.520">
    <property type="entry name" value="nmb1532 protein domain like"/>
    <property type="match status" value="1"/>
</dbReference>
<name>A0ABR0L6F6_9PEZI</name>
<dbReference type="Proteomes" id="UP001308179">
    <property type="component" value="Unassembled WGS sequence"/>
</dbReference>